<keyword evidence="7 8" id="KW-0472">Membrane</keyword>
<keyword evidence="4 10" id="KW-0808">Transferase</keyword>
<dbReference type="Pfam" id="PF13231">
    <property type="entry name" value="PMT_2"/>
    <property type="match status" value="1"/>
</dbReference>
<feature type="transmembrane region" description="Helical" evidence="8">
    <location>
        <begin position="16"/>
        <end position="34"/>
    </location>
</feature>
<accession>A0A5M9WVH4</accession>
<keyword evidence="5 8" id="KW-0812">Transmembrane</keyword>
<evidence type="ECO:0000256" key="4">
    <source>
        <dbReference type="ARBA" id="ARBA00022679"/>
    </source>
</evidence>
<organism evidence="10 11">
    <name type="scientific">Paenibacillus amylolyticus</name>
    <dbReference type="NCBI Taxonomy" id="1451"/>
    <lineage>
        <taxon>Bacteria</taxon>
        <taxon>Bacillati</taxon>
        <taxon>Bacillota</taxon>
        <taxon>Bacilli</taxon>
        <taxon>Bacillales</taxon>
        <taxon>Paenibacillaceae</taxon>
        <taxon>Paenibacillus</taxon>
    </lineage>
</organism>
<evidence type="ECO:0000256" key="6">
    <source>
        <dbReference type="ARBA" id="ARBA00022989"/>
    </source>
</evidence>
<evidence type="ECO:0000256" key="2">
    <source>
        <dbReference type="ARBA" id="ARBA00022475"/>
    </source>
</evidence>
<sequence>MGLRMYFKHKLNNKTVLILIVFLALIVRCVYFYMTPLPLNPEGLLSFYPDENVYYNNYLLIEQKGFFYALLDEQSLWTAPLNPIYIYLLSGVTSQPILFIRIFNILVAAFSIVPIYKIAIKLFNHKVAVFSSLFMALYFPLIEIAPTLLTEPIYIFFILMASYWSLLAISQDGVKLYVYAGLFMALATLTRSTFLLAPFFLLLVMYLVFKSNRKIIRGLVVLLISFGVVVGPFILKNYILFDRFAINNGSGAVLFLGSRADTEGDEPPYRGKEYSTYEITAPYTHLQSEGDDRLKEVAINNIRDHLFGYVYWDVKKIGRLLVGNNHYWYFPFNNIVDYYHNLGFGKSALRLLNMLGVIIIVVLGLYEMLVRNIKQVLVNPVTLIFIYHTLIYLPFLVNHRYGLPLVCLLSMFCGMFFFREKVGSSS</sequence>
<dbReference type="GO" id="GO:0005886">
    <property type="term" value="C:plasma membrane"/>
    <property type="evidence" value="ECO:0007669"/>
    <property type="project" value="UniProtKB-SubCell"/>
</dbReference>
<keyword evidence="2" id="KW-1003">Cell membrane</keyword>
<feature type="transmembrane region" description="Helical" evidence="8">
    <location>
        <begin position="97"/>
        <end position="116"/>
    </location>
</feature>
<feature type="domain" description="Glycosyltransferase RgtA/B/C/D-like" evidence="9">
    <location>
        <begin position="84"/>
        <end position="225"/>
    </location>
</feature>
<keyword evidence="3" id="KW-0328">Glycosyltransferase</keyword>
<evidence type="ECO:0000256" key="5">
    <source>
        <dbReference type="ARBA" id="ARBA00022692"/>
    </source>
</evidence>
<gene>
    <name evidence="10" type="ORF">EC604_17505</name>
</gene>
<name>A0A5M9WVH4_PAEAM</name>
<protein>
    <submittedName>
        <fullName evidence="10">Glycosyltransferase family 39 protein</fullName>
    </submittedName>
</protein>
<comment type="caution">
    <text evidence="10">The sequence shown here is derived from an EMBL/GenBank/DDBJ whole genome shotgun (WGS) entry which is preliminary data.</text>
</comment>
<dbReference type="AlphaFoldDB" id="A0A5M9WVH4"/>
<dbReference type="Proteomes" id="UP000323664">
    <property type="component" value="Unassembled WGS sequence"/>
</dbReference>
<keyword evidence="6 8" id="KW-1133">Transmembrane helix</keyword>
<evidence type="ECO:0000256" key="3">
    <source>
        <dbReference type="ARBA" id="ARBA00022676"/>
    </source>
</evidence>
<evidence type="ECO:0000256" key="1">
    <source>
        <dbReference type="ARBA" id="ARBA00004651"/>
    </source>
</evidence>
<evidence type="ECO:0000313" key="10">
    <source>
        <dbReference type="EMBL" id="KAA8785640.1"/>
    </source>
</evidence>
<proteinExistence type="predicted"/>
<evidence type="ECO:0000256" key="8">
    <source>
        <dbReference type="SAM" id="Phobius"/>
    </source>
</evidence>
<dbReference type="PANTHER" id="PTHR33908">
    <property type="entry name" value="MANNOSYLTRANSFERASE YKCB-RELATED"/>
    <property type="match status" value="1"/>
</dbReference>
<dbReference type="InterPro" id="IPR038731">
    <property type="entry name" value="RgtA/B/C-like"/>
</dbReference>
<feature type="transmembrane region" description="Helical" evidence="8">
    <location>
        <begin position="176"/>
        <end position="209"/>
    </location>
</feature>
<feature type="transmembrane region" description="Helical" evidence="8">
    <location>
        <begin position="348"/>
        <end position="369"/>
    </location>
</feature>
<evidence type="ECO:0000313" key="11">
    <source>
        <dbReference type="Proteomes" id="UP000323664"/>
    </source>
</evidence>
<feature type="transmembrane region" description="Helical" evidence="8">
    <location>
        <begin position="137"/>
        <end position="164"/>
    </location>
</feature>
<feature type="transmembrane region" description="Helical" evidence="8">
    <location>
        <begin position="401"/>
        <end position="418"/>
    </location>
</feature>
<dbReference type="GO" id="GO:0016763">
    <property type="term" value="F:pentosyltransferase activity"/>
    <property type="evidence" value="ECO:0007669"/>
    <property type="project" value="TreeGrafter"/>
</dbReference>
<evidence type="ECO:0000259" key="9">
    <source>
        <dbReference type="Pfam" id="PF13231"/>
    </source>
</evidence>
<evidence type="ECO:0000256" key="7">
    <source>
        <dbReference type="ARBA" id="ARBA00023136"/>
    </source>
</evidence>
<reference evidence="10 11" key="1">
    <citation type="journal article" date="2019" name="J. Ind. Microbiol. Biotechnol.">
        <title>Paenibacillus amylolyticus 27C64 has a diverse set of carbohydrate-active enzymes and complete pectin deconstruction system.</title>
        <authorList>
            <person name="Keggi C."/>
            <person name="Doran-Peterson J."/>
        </authorList>
    </citation>
    <scope>NUCLEOTIDE SEQUENCE [LARGE SCALE GENOMIC DNA]</scope>
    <source>
        <strain evidence="10 11">27C64</strain>
    </source>
</reference>
<comment type="subcellular location">
    <subcellularLocation>
        <location evidence="1">Cell membrane</location>
        <topology evidence="1">Multi-pass membrane protein</topology>
    </subcellularLocation>
</comment>
<feature type="transmembrane region" description="Helical" evidence="8">
    <location>
        <begin position="216"/>
        <end position="235"/>
    </location>
</feature>
<dbReference type="InterPro" id="IPR050297">
    <property type="entry name" value="LipidA_mod_glycosyltrf_83"/>
</dbReference>
<dbReference type="EMBL" id="RIAS01000009">
    <property type="protein sequence ID" value="KAA8785640.1"/>
    <property type="molecule type" value="Genomic_DNA"/>
</dbReference>
<dbReference type="GO" id="GO:0009103">
    <property type="term" value="P:lipopolysaccharide biosynthetic process"/>
    <property type="evidence" value="ECO:0007669"/>
    <property type="project" value="UniProtKB-ARBA"/>
</dbReference>
<dbReference type="PANTHER" id="PTHR33908:SF11">
    <property type="entry name" value="MEMBRANE PROTEIN"/>
    <property type="match status" value="1"/>
</dbReference>
<feature type="transmembrane region" description="Helical" evidence="8">
    <location>
        <begin position="376"/>
        <end position="395"/>
    </location>
</feature>